<dbReference type="Proteomes" id="UP001150569">
    <property type="component" value="Unassembled WGS sequence"/>
</dbReference>
<proteinExistence type="predicted"/>
<feature type="compositionally biased region" description="Basic and acidic residues" evidence="1">
    <location>
        <begin position="290"/>
        <end position="307"/>
    </location>
</feature>
<protein>
    <submittedName>
        <fullName evidence="2">Uncharacterized protein</fullName>
    </submittedName>
</protein>
<feature type="region of interest" description="Disordered" evidence="1">
    <location>
        <begin position="267"/>
        <end position="315"/>
    </location>
</feature>
<comment type="caution">
    <text evidence="2">The sequence shown here is derived from an EMBL/GenBank/DDBJ whole genome shotgun (WGS) entry which is preliminary data.</text>
</comment>
<evidence type="ECO:0000313" key="2">
    <source>
        <dbReference type="EMBL" id="KAJ1928324.1"/>
    </source>
</evidence>
<evidence type="ECO:0000313" key="3">
    <source>
        <dbReference type="Proteomes" id="UP001150569"/>
    </source>
</evidence>
<keyword evidence="3" id="KW-1185">Reference proteome</keyword>
<dbReference type="AlphaFoldDB" id="A0A9W8E1A3"/>
<name>A0A9W8E1A3_9FUNG</name>
<gene>
    <name evidence="2" type="ORF">IWQ60_002146</name>
</gene>
<dbReference type="EMBL" id="JANBPT010000077">
    <property type="protein sequence ID" value="KAJ1928324.1"/>
    <property type="molecule type" value="Genomic_DNA"/>
</dbReference>
<evidence type="ECO:0000256" key="1">
    <source>
        <dbReference type="SAM" id="MobiDB-lite"/>
    </source>
</evidence>
<reference evidence="2" key="1">
    <citation type="submission" date="2022-07" db="EMBL/GenBank/DDBJ databases">
        <title>Phylogenomic reconstructions and comparative analyses of Kickxellomycotina fungi.</title>
        <authorList>
            <person name="Reynolds N.K."/>
            <person name="Stajich J.E."/>
            <person name="Barry K."/>
            <person name="Grigoriev I.V."/>
            <person name="Crous P."/>
            <person name="Smith M.E."/>
        </authorList>
    </citation>
    <scope>NUCLEOTIDE SEQUENCE</scope>
    <source>
        <strain evidence="2">RSA 861</strain>
    </source>
</reference>
<organism evidence="2 3">
    <name type="scientific">Tieghemiomyces parasiticus</name>
    <dbReference type="NCBI Taxonomy" id="78921"/>
    <lineage>
        <taxon>Eukaryota</taxon>
        <taxon>Fungi</taxon>
        <taxon>Fungi incertae sedis</taxon>
        <taxon>Zoopagomycota</taxon>
        <taxon>Kickxellomycotina</taxon>
        <taxon>Dimargaritomycetes</taxon>
        <taxon>Dimargaritales</taxon>
        <taxon>Dimargaritaceae</taxon>
        <taxon>Tieghemiomyces</taxon>
    </lineage>
</organism>
<dbReference type="OrthoDB" id="10619732at2759"/>
<accession>A0A9W8E1A3</accession>
<sequence length="458" mass="51340">MLLSPALAQSPVLTSAMSSSTSGFTSCPKEIQLLIMNAADPLSMPRFLELSRQIRDLAIEDHCIRNALAHLRLSRAITYSTEYEALSPAEKDSVTDIFRFEFDLFSNYLPDQTDLQLLELRRKFTSQPIHTLIPHIKKYIGEAESMDEETGALVFSDLDLSQRFALSPMLSLASEGDVDALLAMRDRLVGYCETPEFLWAMSHRRTPSMAALRDAAVGSYNIADMYTCPFEGFMVADLAIVFTMASAGKFDELNTFLSSRPTLEIGMTTRPTLGDGNDGDEGQTAGEPTEMDREADDRPNLGDHGEDIESDDEDNMTPYLRRSALAFMLMSELGKEPMTYSHFRDHDNLVALLWRVLICANDYGFSSAIGQATTIWNSEVQVPLPNDESEGCSDNYYGQKTIYDPKDNRLAFLVNAHIFNDRGVKGQVPFYTLQKPISFNGKTVQLMRDMLTMYGWDN</sequence>